<sequence>MAIIPEEWLEKAISEGHINYIDYNKFTDPVVISIGGFGKVLKHEWRDSELTVALKCLKVDTSIDEKIINDFIHELKLLRRVSFHPNVISFYGVTKENNGHYYMILQYADDGNLREYLMANSTKLQWTDKLHVAKEIAHGLLFLHDNNNIHRDLHSKNILIHKSQPMITDFGLAKQINEITSNSNLHGMPAYVEPQCLLYDKYKCNMKSDVYSLGVILWEISSGRPPFPSFESVLSLAVHISKGNREKPIDGTPFQYIELYKQCWDNDPVNRPETRLILNILKQINPDEILTQDHLNETSAQNNKILENLRKEAHEQGKFLKTSESFEEIFRNSQQQNSEDQFSASTWDLSRKCEFENFSELIKALCENTMLTSLDLSSNELGLLGGKALANALCENVILTSLNLEFNNLESEGE</sequence>
<reference evidence="8 9" key="1">
    <citation type="journal article" date="2019" name="Environ. Microbiol.">
        <title>At the nexus of three kingdoms: the genome of the mycorrhizal fungus Gigaspora margarita provides insights into plant, endobacterial and fungal interactions.</title>
        <authorList>
            <person name="Venice F."/>
            <person name="Ghignone S."/>
            <person name="Salvioli di Fossalunga A."/>
            <person name="Amselem J."/>
            <person name="Novero M."/>
            <person name="Xianan X."/>
            <person name="Sedzielewska Toro K."/>
            <person name="Morin E."/>
            <person name="Lipzen A."/>
            <person name="Grigoriev I.V."/>
            <person name="Henrissat B."/>
            <person name="Martin F.M."/>
            <person name="Bonfante P."/>
        </authorList>
    </citation>
    <scope>NUCLEOTIDE SEQUENCE [LARGE SCALE GENOMIC DNA]</scope>
    <source>
        <strain evidence="8 9">BEG34</strain>
    </source>
</reference>
<evidence type="ECO:0000256" key="6">
    <source>
        <dbReference type="ARBA" id="ARBA00022840"/>
    </source>
</evidence>
<dbReference type="PROSITE" id="PS50011">
    <property type="entry name" value="PROTEIN_KINASE_DOM"/>
    <property type="match status" value="1"/>
</dbReference>
<name>A0A8H4AT52_GIGMA</name>
<keyword evidence="6" id="KW-0067">ATP-binding</keyword>
<keyword evidence="9" id="KW-1185">Reference proteome</keyword>
<feature type="domain" description="Protein kinase" evidence="7">
    <location>
        <begin position="26"/>
        <end position="290"/>
    </location>
</feature>
<dbReference type="Proteomes" id="UP000439903">
    <property type="component" value="Unassembled WGS sequence"/>
</dbReference>
<dbReference type="InterPro" id="IPR001245">
    <property type="entry name" value="Ser-Thr/Tyr_kinase_cat_dom"/>
</dbReference>
<evidence type="ECO:0000313" key="9">
    <source>
        <dbReference type="Proteomes" id="UP000439903"/>
    </source>
</evidence>
<comment type="caution">
    <text evidence="8">The sequence shown here is derived from an EMBL/GenBank/DDBJ whole genome shotgun (WGS) entry which is preliminary data.</text>
</comment>
<evidence type="ECO:0000256" key="5">
    <source>
        <dbReference type="ARBA" id="ARBA00022777"/>
    </source>
</evidence>
<dbReference type="PRINTS" id="PR00109">
    <property type="entry name" value="TYRKINASE"/>
</dbReference>
<dbReference type="Pfam" id="PF13516">
    <property type="entry name" value="LRR_6"/>
    <property type="match status" value="2"/>
</dbReference>
<dbReference type="OrthoDB" id="4062651at2759"/>
<dbReference type="SUPFAM" id="SSF56112">
    <property type="entry name" value="Protein kinase-like (PK-like)"/>
    <property type="match status" value="1"/>
</dbReference>
<keyword evidence="2" id="KW-0808">Transferase</keyword>
<proteinExistence type="predicted"/>
<dbReference type="GO" id="GO:0005524">
    <property type="term" value="F:ATP binding"/>
    <property type="evidence" value="ECO:0007669"/>
    <property type="project" value="UniProtKB-KW"/>
</dbReference>
<evidence type="ECO:0000313" key="8">
    <source>
        <dbReference type="EMBL" id="KAF0530140.1"/>
    </source>
</evidence>
<evidence type="ECO:0000256" key="1">
    <source>
        <dbReference type="ARBA" id="ARBA00022614"/>
    </source>
</evidence>
<dbReference type="InterPro" id="IPR032675">
    <property type="entry name" value="LRR_dom_sf"/>
</dbReference>
<keyword evidence="1" id="KW-0433">Leucine-rich repeat</keyword>
<dbReference type="Pfam" id="PF07714">
    <property type="entry name" value="PK_Tyr_Ser-Thr"/>
    <property type="match status" value="1"/>
</dbReference>
<evidence type="ECO:0000256" key="3">
    <source>
        <dbReference type="ARBA" id="ARBA00022737"/>
    </source>
</evidence>
<dbReference type="InterPro" id="IPR000719">
    <property type="entry name" value="Prot_kinase_dom"/>
</dbReference>
<dbReference type="InterPro" id="IPR051681">
    <property type="entry name" value="Ser/Thr_Kinases-Pseudokinases"/>
</dbReference>
<dbReference type="PANTHER" id="PTHR44329:SF288">
    <property type="entry name" value="MITOGEN-ACTIVATED PROTEIN KINASE KINASE KINASE 20"/>
    <property type="match status" value="1"/>
</dbReference>
<protein>
    <submittedName>
        <fullName evidence="8">Kinase-like protein</fullName>
    </submittedName>
</protein>
<dbReference type="InterPro" id="IPR001611">
    <property type="entry name" value="Leu-rich_rpt"/>
</dbReference>
<gene>
    <name evidence="8" type="ORF">F8M41_012382</name>
</gene>
<evidence type="ECO:0000256" key="2">
    <source>
        <dbReference type="ARBA" id="ARBA00022679"/>
    </source>
</evidence>
<dbReference type="AlphaFoldDB" id="A0A8H4AT52"/>
<keyword evidence="5 8" id="KW-0418">Kinase</keyword>
<dbReference type="InterPro" id="IPR011009">
    <property type="entry name" value="Kinase-like_dom_sf"/>
</dbReference>
<keyword evidence="3" id="KW-0677">Repeat</keyword>
<accession>A0A8H4AT52</accession>
<dbReference type="Gene3D" id="1.10.510.10">
    <property type="entry name" value="Transferase(Phosphotransferase) domain 1"/>
    <property type="match status" value="1"/>
</dbReference>
<dbReference type="EMBL" id="WTPW01000252">
    <property type="protein sequence ID" value="KAF0530140.1"/>
    <property type="molecule type" value="Genomic_DNA"/>
</dbReference>
<dbReference type="PANTHER" id="PTHR44329">
    <property type="entry name" value="SERINE/THREONINE-PROTEIN KINASE TNNI3K-RELATED"/>
    <property type="match status" value="1"/>
</dbReference>
<keyword evidence="4" id="KW-0547">Nucleotide-binding</keyword>
<dbReference type="Gene3D" id="3.80.10.10">
    <property type="entry name" value="Ribonuclease Inhibitor"/>
    <property type="match status" value="1"/>
</dbReference>
<evidence type="ECO:0000256" key="4">
    <source>
        <dbReference type="ARBA" id="ARBA00022741"/>
    </source>
</evidence>
<organism evidence="8 9">
    <name type="scientific">Gigaspora margarita</name>
    <dbReference type="NCBI Taxonomy" id="4874"/>
    <lineage>
        <taxon>Eukaryota</taxon>
        <taxon>Fungi</taxon>
        <taxon>Fungi incertae sedis</taxon>
        <taxon>Mucoromycota</taxon>
        <taxon>Glomeromycotina</taxon>
        <taxon>Glomeromycetes</taxon>
        <taxon>Diversisporales</taxon>
        <taxon>Gigasporaceae</taxon>
        <taxon>Gigaspora</taxon>
    </lineage>
</organism>
<dbReference type="GO" id="GO:0004674">
    <property type="term" value="F:protein serine/threonine kinase activity"/>
    <property type="evidence" value="ECO:0007669"/>
    <property type="project" value="TreeGrafter"/>
</dbReference>
<evidence type="ECO:0000259" key="7">
    <source>
        <dbReference type="PROSITE" id="PS50011"/>
    </source>
</evidence>
<dbReference type="SUPFAM" id="SSF52047">
    <property type="entry name" value="RNI-like"/>
    <property type="match status" value="1"/>
</dbReference>